<dbReference type="EMBL" id="CP047901">
    <property type="protein sequence ID" value="QHO63380.1"/>
    <property type="molecule type" value="Genomic_DNA"/>
</dbReference>
<dbReference type="Proteomes" id="UP000463983">
    <property type="component" value="Chromosome"/>
</dbReference>
<name>A0A857NAH9_9BACT</name>
<evidence type="ECO:0000256" key="1">
    <source>
        <dbReference type="SAM" id="Phobius"/>
    </source>
</evidence>
<keyword evidence="1" id="KW-0472">Membrane</keyword>
<dbReference type="AlphaFoldDB" id="A0A857NAH9"/>
<gene>
    <name evidence="2" type="ORF">MICH65_0399</name>
</gene>
<evidence type="ECO:0000313" key="3">
    <source>
        <dbReference type="Proteomes" id="UP000463983"/>
    </source>
</evidence>
<keyword evidence="1" id="KW-0812">Transmembrane</keyword>
<organism evidence="2 3">
    <name type="scientific">Candidatus Chazhemtobacterium aquaticus</name>
    <dbReference type="NCBI Taxonomy" id="2715735"/>
    <lineage>
        <taxon>Bacteria</taxon>
        <taxon>Candidatus Chazhemtobacteraceae</taxon>
        <taxon>Candidatus Chazhemtobacterium</taxon>
    </lineage>
</organism>
<keyword evidence="3" id="KW-1185">Reference proteome</keyword>
<dbReference type="KEGG" id="caqa:MICH65_0399"/>
<accession>A0A857NAH9</accession>
<sequence>MLSLKLMMVNKEMTYIFWGLALALLVFGFWTKNYLALIYFPLGTMVGVLISKPRPGGRL</sequence>
<protein>
    <submittedName>
        <fullName evidence="2">Uncharacterized protein</fullName>
    </submittedName>
</protein>
<proteinExistence type="predicted"/>
<feature type="transmembrane region" description="Helical" evidence="1">
    <location>
        <begin position="36"/>
        <end position="53"/>
    </location>
</feature>
<reference evidence="3" key="1">
    <citation type="journal article" date="2020" name="Microorganisms">
        <title>Complete Genome of a Member of a New Bacterial Lineage in the Microgenomates Group Reveals an Unusual Nucleotide Composition Disparity Between Two Strands of DNA and Limited Metabolic Potential.</title>
        <authorList>
            <person name="Kadnikov V.V."/>
            <person name="Mardanov A.V."/>
            <person name="Beletsky A.V."/>
            <person name="Karnachuk O.V."/>
            <person name="Ravin N.V."/>
        </authorList>
    </citation>
    <scope>NUCLEOTIDE SEQUENCE [LARGE SCALE GENOMIC DNA]</scope>
</reference>
<evidence type="ECO:0000313" key="2">
    <source>
        <dbReference type="EMBL" id="QHO63380.1"/>
    </source>
</evidence>
<keyword evidence="1" id="KW-1133">Transmembrane helix</keyword>
<feature type="transmembrane region" description="Helical" evidence="1">
    <location>
        <begin position="12"/>
        <end position="30"/>
    </location>
</feature>